<dbReference type="InterPro" id="IPR010718">
    <property type="entry name" value="DUF1294"/>
</dbReference>
<dbReference type="EMBL" id="CP015405">
    <property type="protein sequence ID" value="ANU77364.1"/>
    <property type="molecule type" value="Genomic_DNA"/>
</dbReference>
<dbReference type="GO" id="GO:0003676">
    <property type="term" value="F:nucleic acid binding"/>
    <property type="evidence" value="ECO:0007669"/>
    <property type="project" value="InterPro"/>
</dbReference>
<organism evidence="2 3">
    <name type="scientific">Blautia pseudococcoides</name>
    <dbReference type="NCBI Taxonomy" id="1796616"/>
    <lineage>
        <taxon>Bacteria</taxon>
        <taxon>Bacillati</taxon>
        <taxon>Bacillota</taxon>
        <taxon>Clostridia</taxon>
        <taxon>Lachnospirales</taxon>
        <taxon>Lachnospiraceae</taxon>
        <taxon>Blautia</taxon>
    </lineage>
</organism>
<reference evidence="2" key="1">
    <citation type="submission" date="2017-04" db="EMBL/GenBank/DDBJ databases">
        <title>Complete Genome Sequences of Twelve Strains of a Stable Defined Moderately Diverse Mouse Microbiota 2 (sDMDMm2).</title>
        <authorList>
            <person name="Uchimura Y."/>
            <person name="Wyss M."/>
            <person name="Brugiroux S."/>
            <person name="Limenitakis J.P."/>
            <person name="Stecher B."/>
            <person name="McCoy K.D."/>
            <person name="Macpherson A.J."/>
        </authorList>
    </citation>
    <scope>NUCLEOTIDE SEQUENCE</scope>
    <source>
        <strain evidence="2">YL58</strain>
    </source>
</reference>
<keyword evidence="3" id="KW-1185">Reference proteome</keyword>
<accession>A0A1C7IEK4</accession>
<dbReference type="PIRSF" id="PIRSF002599">
    <property type="entry name" value="Cold_shock_A"/>
    <property type="match status" value="1"/>
</dbReference>
<dbReference type="Pfam" id="PF06961">
    <property type="entry name" value="DUF1294"/>
    <property type="match status" value="1"/>
</dbReference>
<dbReference type="KEGG" id="byl:A4V09_17400"/>
<proteinExistence type="predicted"/>
<protein>
    <recommendedName>
        <fullName evidence="4">DUF1294 domain-containing protein</fullName>
    </recommendedName>
</protein>
<evidence type="ECO:0000313" key="2">
    <source>
        <dbReference type="EMBL" id="ANU77364.1"/>
    </source>
</evidence>
<evidence type="ECO:0000256" key="1">
    <source>
        <dbReference type="SAM" id="Phobius"/>
    </source>
</evidence>
<evidence type="ECO:0008006" key="4">
    <source>
        <dbReference type="Google" id="ProtNLM"/>
    </source>
</evidence>
<keyword evidence="1" id="KW-0472">Membrane</keyword>
<dbReference type="STRING" id="1796616.A4V09_17400"/>
<name>A0A1C7IEK4_9FIRM</name>
<dbReference type="InterPro" id="IPR012156">
    <property type="entry name" value="Cold_shock_CspA"/>
</dbReference>
<feature type="transmembrane region" description="Helical" evidence="1">
    <location>
        <begin position="70"/>
        <end position="88"/>
    </location>
</feature>
<sequence length="90" mass="10217">MIKIIAAWLLVINVAAFAMFGIDKWKAKHKKYRIPESWLMLSAILGGSVGAVCGMDFFRHKTLHKKFKLGLPLILAVQVLLAAGWMWYSR</sequence>
<feature type="transmembrane region" description="Helical" evidence="1">
    <location>
        <begin position="40"/>
        <end position="58"/>
    </location>
</feature>
<dbReference type="OrthoDB" id="1698854at2"/>
<dbReference type="Proteomes" id="UP000092574">
    <property type="component" value="Chromosome"/>
</dbReference>
<gene>
    <name evidence="2" type="ORF">A4V09_17400</name>
</gene>
<evidence type="ECO:0000313" key="3">
    <source>
        <dbReference type="Proteomes" id="UP000092574"/>
    </source>
</evidence>
<keyword evidence="1" id="KW-0812">Transmembrane</keyword>
<dbReference type="AlphaFoldDB" id="A0A1C7IEK4"/>
<keyword evidence="1" id="KW-1133">Transmembrane helix</keyword>
<dbReference type="RefSeq" id="WP_065543492.1">
    <property type="nucleotide sequence ID" value="NZ_CP015405.2"/>
</dbReference>